<dbReference type="Gene3D" id="1.20.1250.20">
    <property type="entry name" value="MFS general substrate transporter like domains"/>
    <property type="match status" value="1"/>
</dbReference>
<evidence type="ECO:0000256" key="6">
    <source>
        <dbReference type="ARBA" id="ARBA00023136"/>
    </source>
</evidence>
<proteinExistence type="inferred from homology"/>
<feature type="transmembrane region" description="Helical" evidence="9">
    <location>
        <begin position="385"/>
        <end position="407"/>
    </location>
</feature>
<protein>
    <recommendedName>
        <fullName evidence="10">Major facilitator superfamily (MFS) profile domain-containing protein</fullName>
    </recommendedName>
</protein>
<feature type="compositionally biased region" description="Basic and acidic residues" evidence="8">
    <location>
        <begin position="37"/>
        <end position="54"/>
    </location>
</feature>
<feature type="transmembrane region" description="Helical" evidence="9">
    <location>
        <begin position="538"/>
        <end position="559"/>
    </location>
</feature>
<comment type="caution">
    <text evidence="11">The sequence shown here is derived from an EMBL/GenBank/DDBJ whole genome shotgun (WGS) entry which is preliminary data.</text>
</comment>
<evidence type="ECO:0000256" key="5">
    <source>
        <dbReference type="ARBA" id="ARBA00022989"/>
    </source>
</evidence>
<dbReference type="GO" id="GO:0005351">
    <property type="term" value="F:carbohydrate:proton symporter activity"/>
    <property type="evidence" value="ECO:0007669"/>
    <property type="project" value="TreeGrafter"/>
</dbReference>
<feature type="transmembrane region" description="Helical" evidence="9">
    <location>
        <begin position="168"/>
        <end position="189"/>
    </location>
</feature>
<gene>
    <name evidence="11" type="ORF">HYFRA_00013657</name>
</gene>
<keyword evidence="6 9" id="KW-0472">Membrane</keyword>
<feature type="transmembrane region" description="Helical" evidence="9">
    <location>
        <begin position="259"/>
        <end position="282"/>
    </location>
</feature>
<evidence type="ECO:0000259" key="10">
    <source>
        <dbReference type="PROSITE" id="PS50850"/>
    </source>
</evidence>
<feature type="compositionally biased region" description="Polar residues" evidence="8">
    <location>
        <begin position="24"/>
        <end position="36"/>
    </location>
</feature>
<keyword evidence="3 7" id="KW-0813">Transport</keyword>
<dbReference type="NCBIfam" id="TIGR00879">
    <property type="entry name" value="SP"/>
    <property type="match status" value="1"/>
</dbReference>
<dbReference type="InterPro" id="IPR036259">
    <property type="entry name" value="MFS_trans_sf"/>
</dbReference>
<evidence type="ECO:0000256" key="4">
    <source>
        <dbReference type="ARBA" id="ARBA00022692"/>
    </source>
</evidence>
<feature type="compositionally biased region" description="Low complexity" evidence="8">
    <location>
        <begin position="72"/>
        <end position="81"/>
    </location>
</feature>
<evidence type="ECO:0000313" key="12">
    <source>
        <dbReference type="Proteomes" id="UP000696280"/>
    </source>
</evidence>
<dbReference type="PRINTS" id="PR00171">
    <property type="entry name" value="SUGRTRNSPORT"/>
</dbReference>
<dbReference type="InterPro" id="IPR005828">
    <property type="entry name" value="MFS_sugar_transport-like"/>
</dbReference>
<comment type="subcellular location">
    <subcellularLocation>
        <location evidence="1">Membrane</location>
        <topology evidence="1">Multi-pass membrane protein</topology>
    </subcellularLocation>
</comment>
<evidence type="ECO:0000256" key="8">
    <source>
        <dbReference type="SAM" id="MobiDB-lite"/>
    </source>
</evidence>
<feature type="transmembrane region" description="Helical" evidence="9">
    <location>
        <begin position="294"/>
        <end position="315"/>
    </location>
</feature>
<name>A0A9N9LE95_9HELO</name>
<evidence type="ECO:0000256" key="7">
    <source>
        <dbReference type="RuleBase" id="RU003346"/>
    </source>
</evidence>
<dbReference type="InterPro" id="IPR020846">
    <property type="entry name" value="MFS_dom"/>
</dbReference>
<dbReference type="InterPro" id="IPR005829">
    <property type="entry name" value="Sugar_transporter_CS"/>
</dbReference>
<comment type="similarity">
    <text evidence="2 7">Belongs to the major facilitator superfamily. Sugar transporter (TC 2.A.1.1) family.</text>
</comment>
<sequence length="631" mass="69336">MSRPTSNEKALETSGHLEHPPRTPTSTHAPPLSQENAPKDQDFPLRTQRSHEGRPSGVANSARGIEIPPATSGSHAGSHGSNKSQQYPKMSEEEKHGEVEIKIVKGNEAFNQAMLKEPPRPFTWATTQLYLACFIGFFCATMNGYDGSLINNLLQNKFFLDYYHGENAGIWAGIVTSMYQIGGVVSLPFVGPAADTFGRRFGMWIACLLIIIGTIIQGVATQSNGTKQFMGGRFLLGFGVNIASAAGPMYVVEVSHPAYRGIVTAIFNCFWFTGSILASGVARGGIHFQSNTSWKLIIWIQLMFSAIIFCTAYFLPESPRWLYVNKKTDQAKAMLTKFHGGGNPDSEWVKLQLNEYEELLEMDGADKRWWDYSALFKNRSTCYRLFCNVCISVFGQWAGNAVLSYFLGKVLDTVGIHSSIGQANVTLINNCQQFCFALLGAALVDRIGRRPLLLFSNIGCCVVWLAVTISTAIYTQSIPALPPGADPDTKLYGTNKAAGTASLAFIFIFGAVFSIGFTPLQALYPVEVLSFEMRAKGMGFSGFAVAAAGLLNQFAWPVALKNIGWHTYIIFTIWCGIQAVVVFFFLPETKNRTLEELDEIFNSKNPVKASIAKKRLGFDAYGEVVNVESVE</sequence>
<dbReference type="Pfam" id="PF00083">
    <property type="entry name" value="Sugar_tr"/>
    <property type="match status" value="1"/>
</dbReference>
<dbReference type="AlphaFoldDB" id="A0A9N9LE95"/>
<feature type="transmembrane region" description="Helical" evidence="9">
    <location>
        <begin position="232"/>
        <end position="252"/>
    </location>
</feature>
<reference evidence="11" key="1">
    <citation type="submission" date="2021-07" db="EMBL/GenBank/DDBJ databases">
        <authorList>
            <person name="Durling M."/>
        </authorList>
    </citation>
    <scope>NUCLEOTIDE SEQUENCE</scope>
</reference>
<dbReference type="SUPFAM" id="SSF103473">
    <property type="entry name" value="MFS general substrate transporter"/>
    <property type="match status" value="1"/>
</dbReference>
<dbReference type="Proteomes" id="UP000696280">
    <property type="component" value="Unassembled WGS sequence"/>
</dbReference>
<dbReference type="FunFam" id="1.20.1250.20:FF:000217">
    <property type="entry name" value="MFS lactose permease, putative"/>
    <property type="match status" value="1"/>
</dbReference>
<dbReference type="InterPro" id="IPR003663">
    <property type="entry name" value="Sugar/inositol_transpt"/>
</dbReference>
<dbReference type="GO" id="GO:0016020">
    <property type="term" value="C:membrane"/>
    <property type="evidence" value="ECO:0007669"/>
    <property type="project" value="UniProtKB-SubCell"/>
</dbReference>
<feature type="transmembrane region" description="Helical" evidence="9">
    <location>
        <begin position="452"/>
        <end position="477"/>
    </location>
</feature>
<evidence type="ECO:0000256" key="9">
    <source>
        <dbReference type="SAM" id="Phobius"/>
    </source>
</evidence>
<dbReference type="EMBL" id="CAJVRL010000119">
    <property type="protein sequence ID" value="CAG8961857.1"/>
    <property type="molecule type" value="Genomic_DNA"/>
</dbReference>
<feature type="transmembrane region" description="Helical" evidence="9">
    <location>
        <begin position="201"/>
        <end position="220"/>
    </location>
</feature>
<dbReference type="PROSITE" id="PS00216">
    <property type="entry name" value="SUGAR_TRANSPORT_1"/>
    <property type="match status" value="1"/>
</dbReference>
<keyword evidence="12" id="KW-1185">Reference proteome</keyword>
<keyword evidence="4 9" id="KW-0812">Transmembrane</keyword>
<feature type="transmembrane region" description="Helical" evidence="9">
    <location>
        <begin position="497"/>
        <end position="517"/>
    </location>
</feature>
<feature type="domain" description="Major facilitator superfamily (MFS) profile" evidence="10">
    <location>
        <begin position="132"/>
        <end position="590"/>
    </location>
</feature>
<keyword evidence="5 9" id="KW-1133">Transmembrane helix</keyword>
<dbReference type="PROSITE" id="PS50850">
    <property type="entry name" value="MFS"/>
    <property type="match status" value="1"/>
</dbReference>
<organism evidence="11 12">
    <name type="scientific">Hymenoscyphus fraxineus</name>
    <dbReference type="NCBI Taxonomy" id="746836"/>
    <lineage>
        <taxon>Eukaryota</taxon>
        <taxon>Fungi</taxon>
        <taxon>Dikarya</taxon>
        <taxon>Ascomycota</taxon>
        <taxon>Pezizomycotina</taxon>
        <taxon>Leotiomycetes</taxon>
        <taxon>Helotiales</taxon>
        <taxon>Helotiaceae</taxon>
        <taxon>Hymenoscyphus</taxon>
    </lineage>
</organism>
<feature type="transmembrane region" description="Helical" evidence="9">
    <location>
        <begin position="565"/>
        <end position="586"/>
    </location>
</feature>
<feature type="transmembrane region" description="Helical" evidence="9">
    <location>
        <begin position="427"/>
        <end position="445"/>
    </location>
</feature>
<dbReference type="PANTHER" id="PTHR48022:SF13">
    <property type="entry name" value="MAJOR FACILITATOR SUPERFAMILY (MFS) PROFILE DOMAIN-CONTAINING PROTEIN"/>
    <property type="match status" value="1"/>
</dbReference>
<dbReference type="InterPro" id="IPR050360">
    <property type="entry name" value="MFS_Sugar_Transporters"/>
</dbReference>
<feature type="region of interest" description="Disordered" evidence="8">
    <location>
        <begin position="1"/>
        <end position="97"/>
    </location>
</feature>
<dbReference type="OrthoDB" id="6133115at2759"/>
<evidence type="ECO:0000256" key="3">
    <source>
        <dbReference type="ARBA" id="ARBA00022448"/>
    </source>
</evidence>
<evidence type="ECO:0000256" key="2">
    <source>
        <dbReference type="ARBA" id="ARBA00010992"/>
    </source>
</evidence>
<evidence type="ECO:0000256" key="1">
    <source>
        <dbReference type="ARBA" id="ARBA00004141"/>
    </source>
</evidence>
<evidence type="ECO:0000313" key="11">
    <source>
        <dbReference type="EMBL" id="CAG8961857.1"/>
    </source>
</evidence>
<feature type="compositionally biased region" description="Basic and acidic residues" evidence="8">
    <location>
        <begin position="9"/>
        <end position="21"/>
    </location>
</feature>
<feature type="transmembrane region" description="Helical" evidence="9">
    <location>
        <begin position="122"/>
        <end position="145"/>
    </location>
</feature>
<accession>A0A9N9LE95</accession>
<dbReference type="PANTHER" id="PTHR48022">
    <property type="entry name" value="PLASTIDIC GLUCOSE TRANSPORTER 4"/>
    <property type="match status" value="1"/>
</dbReference>